<dbReference type="InterPro" id="IPR006917">
    <property type="entry name" value="SOUL_heme-bd"/>
</dbReference>
<organism evidence="2 3">
    <name type="scientific">Neotabrizicola shimadae</name>
    <dbReference type="NCBI Taxonomy" id="2807096"/>
    <lineage>
        <taxon>Bacteria</taxon>
        <taxon>Pseudomonadati</taxon>
        <taxon>Pseudomonadota</taxon>
        <taxon>Alphaproteobacteria</taxon>
        <taxon>Rhodobacterales</taxon>
        <taxon>Paracoccaceae</taxon>
        <taxon>Neotabrizicola</taxon>
    </lineage>
</organism>
<evidence type="ECO:0000313" key="3">
    <source>
        <dbReference type="Proteomes" id="UP000826300"/>
    </source>
</evidence>
<evidence type="ECO:0000256" key="1">
    <source>
        <dbReference type="SAM" id="SignalP"/>
    </source>
</evidence>
<dbReference type="SUPFAM" id="SSF55136">
    <property type="entry name" value="Probable bacterial effector-binding domain"/>
    <property type="match status" value="1"/>
</dbReference>
<dbReference type="Pfam" id="PF04832">
    <property type="entry name" value="SOUL"/>
    <property type="match status" value="1"/>
</dbReference>
<dbReference type="RefSeq" id="WP_220661411.1">
    <property type="nucleotide sequence ID" value="NZ_CP069370.1"/>
</dbReference>
<dbReference type="Proteomes" id="UP000826300">
    <property type="component" value="Chromosome"/>
</dbReference>
<dbReference type="PANTHER" id="PTHR11220">
    <property type="entry name" value="HEME-BINDING PROTEIN-RELATED"/>
    <property type="match status" value="1"/>
</dbReference>
<evidence type="ECO:0000313" key="2">
    <source>
        <dbReference type="EMBL" id="QYZ69191.1"/>
    </source>
</evidence>
<accession>A0A8G1ECH6</accession>
<dbReference type="EMBL" id="CP069370">
    <property type="protein sequence ID" value="QYZ69191.1"/>
    <property type="molecule type" value="Genomic_DNA"/>
</dbReference>
<dbReference type="AlphaFoldDB" id="A0A8G1ECH6"/>
<proteinExistence type="predicted"/>
<dbReference type="KEGG" id="nsm:JO391_15825"/>
<protein>
    <submittedName>
        <fullName evidence="2">Heme-binding protein</fullName>
    </submittedName>
</protein>
<feature type="chain" id="PRO_5034285195" evidence="1">
    <location>
        <begin position="20"/>
        <end position="195"/>
    </location>
</feature>
<feature type="signal peptide" evidence="1">
    <location>
        <begin position="1"/>
        <end position="19"/>
    </location>
</feature>
<dbReference type="PANTHER" id="PTHR11220:SF58">
    <property type="entry name" value="SOUL HEME-BINDING FAMILY PROTEIN"/>
    <property type="match status" value="1"/>
</dbReference>
<gene>
    <name evidence="2" type="ORF">JO391_15825</name>
</gene>
<keyword evidence="1" id="KW-0732">Signal</keyword>
<dbReference type="Gene3D" id="3.20.80.10">
    <property type="entry name" value="Regulatory factor, effector binding domain"/>
    <property type="match status" value="1"/>
</dbReference>
<sequence length="195" mass="20852">MPKVLIAALALALAAPAEAEMYRGTETPDYKVERKVGGSELREYGPTVVAEVTVQGSRSGAANAGFRVLAGYIFGGNAAQEKIAMTTPVAQVPQGDITGGEWTVRFTLPAGSTLATLPRPDDPRVRFLQTDARQMLVTTFSGVPTQSALETALASLKADARTAGLTVAGPPEYMFYDPPWRMPWSRRNEVALPVQ</sequence>
<dbReference type="InterPro" id="IPR011256">
    <property type="entry name" value="Reg_factor_effector_dom_sf"/>
</dbReference>
<keyword evidence="3" id="KW-1185">Reference proteome</keyword>
<name>A0A8G1ECH6_9RHOB</name>
<reference evidence="2" key="1">
    <citation type="submission" date="2021-02" db="EMBL/GenBank/DDBJ databases">
        <title>Rhodobacter shimadae sp. nov., an aerobic anoxygenic phototrophic bacterium isolated from a hot spring.</title>
        <authorList>
            <person name="Muramatsu S."/>
            <person name="Haruta S."/>
            <person name="Hirose S."/>
            <person name="Hanada S."/>
        </authorList>
    </citation>
    <scope>NUCLEOTIDE SEQUENCE</scope>
    <source>
        <strain evidence="2">N10</strain>
    </source>
</reference>